<keyword evidence="17" id="KW-1133">Transmembrane helix</keyword>
<dbReference type="InterPro" id="IPR036950">
    <property type="entry name" value="PBP_transglycosylase"/>
</dbReference>
<comment type="catalytic activity">
    <reaction evidence="15">
        <text>Preferential cleavage: (Ac)2-L-Lys-D-Ala-|-D-Ala. Also transpeptidation of peptidyl-alanyl moieties that are N-acyl substituents of D-alanine.</text>
        <dbReference type="EC" id="3.4.16.4"/>
    </reaction>
</comment>
<evidence type="ECO:0000256" key="7">
    <source>
        <dbReference type="ARBA" id="ARBA00022676"/>
    </source>
</evidence>
<keyword evidence="7" id="KW-0328">Glycosyltransferase</keyword>
<sequence length="755" mass="84829">MVKTFKRMRRQKYFWKNVTLLCASIFIVLSGIMVIWLFSLKIPDFRSFQDRKVENSTKIYDRTGEILLYDLKQDIKRTDITFEAMGANIKNATVAIEDSEFYNHGGIRVTSIIRAILANFFGTGRTQGGSTITQQLVKNTLLTQEKSYTRKIKEWVLAIKIDKSIPKEKILEYYLNEAPYGGSVYGIQEASQTYFNKDAASLTLAQAAYLASIPQSPTLLSPYGKNKDRLETRKNLVLSRMLELNFITQDEYDKAKNEIVVFYPQATTGIRAPHFVFFIKDYLEQKYGSETIARGRLKVTTTLDYGLQEKGEKIVKEGALQNEKDWNGKNASLVAIDPKTGQILTMIGSRDYFDKEIDGNFNVVTASRQPGSAFKPFIYATAFNKGFTPDTVLFDLQTEFQTTCNAYGQALPGRNQADCYMPDNYDGKFRGPMSLRGGLGQSINVIAVKLFYLAGLADSLKTAEELGISTLTDINRYGLTLVIGGGEVKLLDMTVAFGVFANDGIKNPYTGILKIEGISGKILEEFTPRPREVLPKNTALTISNIMSDEQARLPTFGSHSALFIPGKDVAVKTGTTNNNKDAWTIGYTPSISVGVWAGNNDNQPMKKGGVSMAGPIWNKFMNEALKNLPDEKFEMPNLDVEPRQVKPILRGFWWGNENFFIDKISGKLATNFTPIETLQEKVITNVHSILYWVDRNDILGAPPVNPSDNPQFSHWEISVQNWWAQNKNRYPITTLSEKPTAIDDVHTSWPTEVLN</sequence>
<organism evidence="20 21">
    <name type="scientific">Candidatus Nomurabacteria bacterium RIFCSPHIGHO2_01_FULL_38_19</name>
    <dbReference type="NCBI Taxonomy" id="1801732"/>
    <lineage>
        <taxon>Bacteria</taxon>
        <taxon>Candidatus Nomuraibacteriota</taxon>
    </lineage>
</organism>
<dbReference type="InterPro" id="IPR012338">
    <property type="entry name" value="Beta-lactam/transpept-like"/>
</dbReference>
<dbReference type="InterPro" id="IPR001460">
    <property type="entry name" value="PCN-bd_Tpept"/>
</dbReference>
<dbReference type="SUPFAM" id="SSF53955">
    <property type="entry name" value="Lysozyme-like"/>
    <property type="match status" value="1"/>
</dbReference>
<evidence type="ECO:0000256" key="14">
    <source>
        <dbReference type="ARBA" id="ARBA00023316"/>
    </source>
</evidence>
<evidence type="ECO:0000256" key="11">
    <source>
        <dbReference type="ARBA" id="ARBA00022984"/>
    </source>
</evidence>
<gene>
    <name evidence="20" type="ORF">A2814_01465</name>
</gene>
<dbReference type="GO" id="GO:0008955">
    <property type="term" value="F:peptidoglycan glycosyltransferase activity"/>
    <property type="evidence" value="ECO:0007669"/>
    <property type="project" value="UniProtKB-EC"/>
</dbReference>
<evidence type="ECO:0000256" key="10">
    <source>
        <dbReference type="ARBA" id="ARBA00022960"/>
    </source>
</evidence>
<evidence type="ECO:0000256" key="8">
    <source>
        <dbReference type="ARBA" id="ARBA00022679"/>
    </source>
</evidence>
<dbReference type="InterPro" id="IPR050396">
    <property type="entry name" value="Glycosyltr_51/Transpeptidase"/>
</dbReference>
<comment type="caution">
    <text evidence="20">The sequence shown here is derived from an EMBL/GenBank/DDBJ whole genome shotgun (WGS) entry which is preliminary data.</text>
</comment>
<dbReference type="Gene3D" id="3.40.710.10">
    <property type="entry name" value="DD-peptidase/beta-lactamase superfamily"/>
    <property type="match status" value="1"/>
</dbReference>
<accession>A0A1F6URJ3</accession>
<evidence type="ECO:0000256" key="1">
    <source>
        <dbReference type="ARBA" id="ARBA00004236"/>
    </source>
</evidence>
<dbReference type="InterPro" id="IPR001264">
    <property type="entry name" value="Glyco_trans_51"/>
</dbReference>
<feature type="domain" description="Glycosyl transferase family 51" evidence="19">
    <location>
        <begin position="70"/>
        <end position="241"/>
    </location>
</feature>
<dbReference type="Proteomes" id="UP000177869">
    <property type="component" value="Unassembled WGS sequence"/>
</dbReference>
<feature type="domain" description="Penicillin-binding protein transpeptidase" evidence="18">
    <location>
        <begin position="332"/>
        <end position="621"/>
    </location>
</feature>
<dbReference type="GO" id="GO:0030288">
    <property type="term" value="C:outer membrane-bounded periplasmic space"/>
    <property type="evidence" value="ECO:0007669"/>
    <property type="project" value="TreeGrafter"/>
</dbReference>
<dbReference type="GO" id="GO:0009002">
    <property type="term" value="F:serine-type D-Ala-D-Ala carboxypeptidase activity"/>
    <property type="evidence" value="ECO:0007669"/>
    <property type="project" value="UniProtKB-EC"/>
</dbReference>
<evidence type="ECO:0000256" key="3">
    <source>
        <dbReference type="ARBA" id="ARBA00007739"/>
    </source>
</evidence>
<evidence type="ECO:0000259" key="18">
    <source>
        <dbReference type="Pfam" id="PF00905"/>
    </source>
</evidence>
<keyword evidence="8" id="KW-0808">Transferase</keyword>
<keyword evidence="13" id="KW-0511">Multifunctional enzyme</keyword>
<dbReference type="AlphaFoldDB" id="A0A1F6URJ3"/>
<comment type="subcellular location">
    <subcellularLocation>
        <location evidence="1">Cell membrane</location>
    </subcellularLocation>
</comment>
<dbReference type="GO" id="GO:0005886">
    <property type="term" value="C:plasma membrane"/>
    <property type="evidence" value="ECO:0007669"/>
    <property type="project" value="UniProtKB-SubCell"/>
</dbReference>
<dbReference type="GO" id="GO:0009252">
    <property type="term" value="P:peptidoglycan biosynthetic process"/>
    <property type="evidence" value="ECO:0007669"/>
    <property type="project" value="UniProtKB-KW"/>
</dbReference>
<evidence type="ECO:0000256" key="9">
    <source>
        <dbReference type="ARBA" id="ARBA00022801"/>
    </source>
</evidence>
<evidence type="ECO:0000259" key="19">
    <source>
        <dbReference type="Pfam" id="PF00912"/>
    </source>
</evidence>
<reference evidence="20 21" key="1">
    <citation type="journal article" date="2016" name="Nat. Commun.">
        <title>Thousands of microbial genomes shed light on interconnected biogeochemical processes in an aquifer system.</title>
        <authorList>
            <person name="Anantharaman K."/>
            <person name="Brown C.T."/>
            <person name="Hug L.A."/>
            <person name="Sharon I."/>
            <person name="Castelle C.J."/>
            <person name="Probst A.J."/>
            <person name="Thomas B.C."/>
            <person name="Singh A."/>
            <person name="Wilkins M.J."/>
            <person name="Karaoz U."/>
            <person name="Brodie E.L."/>
            <person name="Williams K.H."/>
            <person name="Hubbard S.S."/>
            <person name="Banfield J.F."/>
        </authorList>
    </citation>
    <scope>NUCLEOTIDE SEQUENCE [LARGE SCALE GENOMIC DNA]</scope>
</reference>
<dbReference type="Pfam" id="PF00912">
    <property type="entry name" value="Transgly"/>
    <property type="match status" value="1"/>
</dbReference>
<evidence type="ECO:0000256" key="5">
    <source>
        <dbReference type="ARBA" id="ARBA00022645"/>
    </source>
</evidence>
<evidence type="ECO:0000313" key="20">
    <source>
        <dbReference type="EMBL" id="OGI59954.1"/>
    </source>
</evidence>
<comment type="catalytic activity">
    <reaction evidence="16">
        <text>[GlcNAc-(1-&gt;4)-Mur2Ac(oyl-L-Ala-gamma-D-Glu-L-Lys-D-Ala-D-Ala)](n)-di-trans,octa-cis-undecaprenyl diphosphate + beta-D-GlcNAc-(1-&gt;4)-Mur2Ac(oyl-L-Ala-gamma-D-Glu-L-Lys-D-Ala-D-Ala)-di-trans,octa-cis-undecaprenyl diphosphate = [GlcNAc-(1-&gt;4)-Mur2Ac(oyl-L-Ala-gamma-D-Glu-L-Lys-D-Ala-D-Ala)](n+1)-di-trans,octa-cis-undecaprenyl diphosphate + di-trans,octa-cis-undecaprenyl diphosphate + H(+)</text>
        <dbReference type="Rhea" id="RHEA:23708"/>
        <dbReference type="Rhea" id="RHEA-COMP:9602"/>
        <dbReference type="Rhea" id="RHEA-COMP:9603"/>
        <dbReference type="ChEBI" id="CHEBI:15378"/>
        <dbReference type="ChEBI" id="CHEBI:58405"/>
        <dbReference type="ChEBI" id="CHEBI:60033"/>
        <dbReference type="ChEBI" id="CHEBI:78435"/>
        <dbReference type="EC" id="2.4.99.28"/>
    </reaction>
</comment>
<dbReference type="GO" id="GO:0008658">
    <property type="term" value="F:penicillin binding"/>
    <property type="evidence" value="ECO:0007669"/>
    <property type="project" value="InterPro"/>
</dbReference>
<dbReference type="GO" id="GO:0071555">
    <property type="term" value="P:cell wall organization"/>
    <property type="evidence" value="ECO:0007669"/>
    <property type="project" value="UniProtKB-KW"/>
</dbReference>
<dbReference type="GO" id="GO:0006508">
    <property type="term" value="P:proteolysis"/>
    <property type="evidence" value="ECO:0007669"/>
    <property type="project" value="UniProtKB-KW"/>
</dbReference>
<dbReference type="EMBL" id="MFTI01000020">
    <property type="protein sequence ID" value="OGI59954.1"/>
    <property type="molecule type" value="Genomic_DNA"/>
</dbReference>
<proteinExistence type="inferred from homology"/>
<name>A0A1F6URJ3_9BACT</name>
<keyword evidence="6" id="KW-0645">Protease</keyword>
<dbReference type="Gene3D" id="1.10.3810.10">
    <property type="entry name" value="Biosynthetic peptidoglycan transglycosylase-like"/>
    <property type="match status" value="1"/>
</dbReference>
<feature type="transmembrane region" description="Helical" evidence="17">
    <location>
        <begin position="20"/>
        <end position="39"/>
    </location>
</feature>
<evidence type="ECO:0000256" key="15">
    <source>
        <dbReference type="ARBA" id="ARBA00034000"/>
    </source>
</evidence>
<keyword evidence="14" id="KW-0961">Cell wall biogenesis/degradation</keyword>
<keyword evidence="12 17" id="KW-0472">Membrane</keyword>
<evidence type="ECO:0000256" key="17">
    <source>
        <dbReference type="SAM" id="Phobius"/>
    </source>
</evidence>
<dbReference type="GO" id="GO:0008360">
    <property type="term" value="P:regulation of cell shape"/>
    <property type="evidence" value="ECO:0007669"/>
    <property type="project" value="UniProtKB-KW"/>
</dbReference>
<evidence type="ECO:0000256" key="16">
    <source>
        <dbReference type="ARBA" id="ARBA00049902"/>
    </source>
</evidence>
<dbReference type="FunFam" id="1.10.3810.10:FF:000001">
    <property type="entry name" value="Penicillin-binding protein 1A"/>
    <property type="match status" value="1"/>
</dbReference>
<dbReference type="PANTHER" id="PTHR32282">
    <property type="entry name" value="BINDING PROTEIN TRANSPEPTIDASE, PUTATIVE-RELATED"/>
    <property type="match status" value="1"/>
</dbReference>
<evidence type="ECO:0000256" key="13">
    <source>
        <dbReference type="ARBA" id="ARBA00023268"/>
    </source>
</evidence>
<evidence type="ECO:0000256" key="12">
    <source>
        <dbReference type="ARBA" id="ARBA00023136"/>
    </source>
</evidence>
<evidence type="ECO:0000313" key="21">
    <source>
        <dbReference type="Proteomes" id="UP000177869"/>
    </source>
</evidence>
<keyword evidence="17" id="KW-0812">Transmembrane</keyword>
<dbReference type="STRING" id="1801732.A2814_01465"/>
<evidence type="ECO:0000256" key="6">
    <source>
        <dbReference type="ARBA" id="ARBA00022670"/>
    </source>
</evidence>
<dbReference type="InterPro" id="IPR023346">
    <property type="entry name" value="Lysozyme-like_dom_sf"/>
</dbReference>
<keyword evidence="10" id="KW-0133">Cell shape</keyword>
<dbReference type="SUPFAM" id="SSF56601">
    <property type="entry name" value="beta-lactamase/transpeptidase-like"/>
    <property type="match status" value="1"/>
</dbReference>
<dbReference type="PANTHER" id="PTHR32282:SF11">
    <property type="entry name" value="PENICILLIN-BINDING PROTEIN 1B"/>
    <property type="match status" value="1"/>
</dbReference>
<keyword evidence="9" id="KW-0378">Hydrolase</keyword>
<keyword evidence="11" id="KW-0573">Peptidoglycan synthesis</keyword>
<protein>
    <submittedName>
        <fullName evidence="20">Uncharacterized protein</fullName>
    </submittedName>
</protein>
<keyword evidence="5" id="KW-0121">Carboxypeptidase</keyword>
<dbReference type="Pfam" id="PF00905">
    <property type="entry name" value="Transpeptidase"/>
    <property type="match status" value="1"/>
</dbReference>
<comment type="similarity">
    <text evidence="2">In the C-terminal section; belongs to the transpeptidase family.</text>
</comment>
<keyword evidence="4" id="KW-1003">Cell membrane</keyword>
<comment type="similarity">
    <text evidence="3">In the N-terminal section; belongs to the glycosyltransferase 51 family.</text>
</comment>
<evidence type="ECO:0000256" key="2">
    <source>
        <dbReference type="ARBA" id="ARBA00007090"/>
    </source>
</evidence>
<evidence type="ECO:0000256" key="4">
    <source>
        <dbReference type="ARBA" id="ARBA00022475"/>
    </source>
</evidence>